<keyword evidence="2" id="KW-1185">Reference proteome</keyword>
<accession>A0AAV4QDS9</accession>
<organism evidence="1 2">
    <name type="scientific">Caerostris extrusa</name>
    <name type="common">Bark spider</name>
    <name type="synonym">Caerostris bankana</name>
    <dbReference type="NCBI Taxonomy" id="172846"/>
    <lineage>
        <taxon>Eukaryota</taxon>
        <taxon>Metazoa</taxon>
        <taxon>Ecdysozoa</taxon>
        <taxon>Arthropoda</taxon>
        <taxon>Chelicerata</taxon>
        <taxon>Arachnida</taxon>
        <taxon>Araneae</taxon>
        <taxon>Araneomorphae</taxon>
        <taxon>Entelegynae</taxon>
        <taxon>Araneoidea</taxon>
        <taxon>Araneidae</taxon>
        <taxon>Caerostris</taxon>
    </lineage>
</organism>
<evidence type="ECO:0000313" key="1">
    <source>
        <dbReference type="EMBL" id="GIY07549.1"/>
    </source>
</evidence>
<dbReference type="AlphaFoldDB" id="A0AAV4QDS9"/>
<reference evidence="1 2" key="1">
    <citation type="submission" date="2021-06" db="EMBL/GenBank/DDBJ databases">
        <title>Caerostris extrusa draft genome.</title>
        <authorList>
            <person name="Kono N."/>
            <person name="Arakawa K."/>
        </authorList>
    </citation>
    <scope>NUCLEOTIDE SEQUENCE [LARGE SCALE GENOMIC DNA]</scope>
</reference>
<comment type="caution">
    <text evidence="1">The sequence shown here is derived from an EMBL/GenBank/DDBJ whole genome shotgun (WGS) entry which is preliminary data.</text>
</comment>
<sequence length="120" mass="13216">MCLNGYTDPVFSNGTKYKNFYCAVCNRVDQSHISCGQAIGARTNKQPESDDKNNLSFSLLLDINFSEGNVVGKRLAEEANCMKGEVFDPFARRCRNIVCGIPGYVLQNGLCVADGEPRLL</sequence>
<evidence type="ECO:0000313" key="2">
    <source>
        <dbReference type="Proteomes" id="UP001054945"/>
    </source>
</evidence>
<dbReference type="EMBL" id="BPLR01006123">
    <property type="protein sequence ID" value="GIY07549.1"/>
    <property type="molecule type" value="Genomic_DNA"/>
</dbReference>
<protein>
    <submittedName>
        <fullName evidence="1">SMB domain-containing protein</fullName>
    </submittedName>
</protein>
<dbReference type="Proteomes" id="UP001054945">
    <property type="component" value="Unassembled WGS sequence"/>
</dbReference>
<proteinExistence type="predicted"/>
<gene>
    <name evidence="1" type="primary">AVEN_158365_1</name>
    <name evidence="1" type="ORF">CEXT_793841</name>
</gene>
<name>A0AAV4QDS9_CAEEX</name>